<feature type="region of interest" description="Disordered" evidence="1">
    <location>
        <begin position="26"/>
        <end position="50"/>
    </location>
</feature>
<dbReference type="GO" id="GO:0032543">
    <property type="term" value="P:mitochondrial translation"/>
    <property type="evidence" value="ECO:0007669"/>
    <property type="project" value="InterPro"/>
</dbReference>
<dbReference type="PANTHER" id="PTHR39150">
    <property type="entry name" value="54S RIBOSOMAL PROTEIN L28, MITOCHONDRIAL"/>
    <property type="match status" value="1"/>
</dbReference>
<dbReference type="GO" id="GO:0003735">
    <property type="term" value="F:structural constituent of ribosome"/>
    <property type="evidence" value="ECO:0007669"/>
    <property type="project" value="InterPro"/>
</dbReference>
<dbReference type="EMBL" id="NAJO01000008">
    <property type="protein sequence ID" value="OQO10582.1"/>
    <property type="molecule type" value="Genomic_DNA"/>
</dbReference>
<sequence>MQAPSMSLLRAFSPLRVSHAIPPPAHCLNQPFSTTPSLLARKGKNKGPKPDQRIALLRYALQHPLTPRPLRFSRNRSLRHWTIHRAFQLHQANLRLAQTLSLEKQYRSMASACEALRLIDSDGLTEQEREKLGVKSPGAGAEKGEGGKLYRVAMEKKGIWEGVPIEYARAQVDTPPRNGWNHAWTR</sequence>
<evidence type="ECO:0000313" key="2">
    <source>
        <dbReference type="EMBL" id="OQO10582.1"/>
    </source>
</evidence>
<evidence type="ECO:0000313" key="3">
    <source>
        <dbReference type="Proteomes" id="UP000192596"/>
    </source>
</evidence>
<protein>
    <submittedName>
        <fullName evidence="2">Uncharacterized protein</fullName>
    </submittedName>
</protein>
<dbReference type="PANTHER" id="PTHR39150:SF1">
    <property type="entry name" value="LARGE RIBOSOMAL SUBUNIT PROTEIN ML40"/>
    <property type="match status" value="1"/>
</dbReference>
<gene>
    <name evidence="2" type="ORF">B0A48_03880</name>
</gene>
<organism evidence="2 3">
    <name type="scientific">Cryoendolithus antarcticus</name>
    <dbReference type="NCBI Taxonomy" id="1507870"/>
    <lineage>
        <taxon>Eukaryota</taxon>
        <taxon>Fungi</taxon>
        <taxon>Dikarya</taxon>
        <taxon>Ascomycota</taxon>
        <taxon>Pezizomycotina</taxon>
        <taxon>Dothideomycetes</taxon>
        <taxon>Dothideomycetidae</taxon>
        <taxon>Cladosporiales</taxon>
        <taxon>Cladosporiaceae</taxon>
        <taxon>Cryoendolithus</taxon>
    </lineage>
</organism>
<keyword evidence="3" id="KW-1185">Reference proteome</keyword>
<name>A0A1V8TH79_9PEZI</name>
<dbReference type="AlphaFoldDB" id="A0A1V8TH79"/>
<comment type="caution">
    <text evidence="2">The sequence shown here is derived from an EMBL/GenBank/DDBJ whole genome shotgun (WGS) entry which is preliminary data.</text>
</comment>
<dbReference type="Gene3D" id="6.10.250.3440">
    <property type="match status" value="1"/>
</dbReference>
<evidence type="ECO:0000256" key="1">
    <source>
        <dbReference type="SAM" id="MobiDB-lite"/>
    </source>
</evidence>
<dbReference type="InterPro" id="IPR042831">
    <property type="entry name" value="Ribosomal_mL40_fung"/>
</dbReference>
<dbReference type="Proteomes" id="UP000192596">
    <property type="component" value="Unassembled WGS sequence"/>
</dbReference>
<dbReference type="STRING" id="1507870.A0A1V8TH79"/>
<dbReference type="InParanoid" id="A0A1V8TH79"/>
<accession>A0A1V8TH79</accession>
<dbReference type="OrthoDB" id="2098203at2759"/>
<dbReference type="GO" id="GO:0005739">
    <property type="term" value="C:mitochondrion"/>
    <property type="evidence" value="ECO:0007669"/>
    <property type="project" value="GOC"/>
</dbReference>
<proteinExistence type="predicted"/>
<reference evidence="3" key="1">
    <citation type="submission" date="2017-03" db="EMBL/GenBank/DDBJ databases">
        <title>Genomes of endolithic fungi from Antarctica.</title>
        <authorList>
            <person name="Coleine C."/>
            <person name="Masonjones S."/>
            <person name="Stajich J.E."/>
        </authorList>
    </citation>
    <scope>NUCLEOTIDE SEQUENCE [LARGE SCALE GENOMIC DNA]</scope>
    <source>
        <strain evidence="3">CCFEE 5527</strain>
    </source>
</reference>